<dbReference type="Gene3D" id="2.50.20.10">
    <property type="entry name" value="Lipoprotein localisation LolA/LolB/LppX"/>
    <property type="match status" value="1"/>
</dbReference>
<accession>A0A7X2IMB6</accession>
<dbReference type="InterPro" id="IPR010752">
    <property type="entry name" value="DUF1329"/>
</dbReference>
<keyword evidence="1" id="KW-0732">Signal</keyword>
<dbReference type="Pfam" id="PF07044">
    <property type="entry name" value="DUF1329"/>
    <property type="match status" value="1"/>
</dbReference>
<dbReference type="RefSeq" id="WP_154373291.1">
    <property type="nucleotide sequence ID" value="NZ_WKJJ01000005.1"/>
</dbReference>
<evidence type="ECO:0000256" key="1">
    <source>
        <dbReference type="SAM" id="SignalP"/>
    </source>
</evidence>
<evidence type="ECO:0000313" key="2">
    <source>
        <dbReference type="EMBL" id="MRV72098.1"/>
    </source>
</evidence>
<dbReference type="EMBL" id="WKJJ01000005">
    <property type="protein sequence ID" value="MRV72098.1"/>
    <property type="molecule type" value="Genomic_DNA"/>
</dbReference>
<comment type="caution">
    <text evidence="2">The sequence shown here is derived from an EMBL/GenBank/DDBJ whole genome shotgun (WGS) entry which is preliminary data.</text>
</comment>
<dbReference type="AlphaFoldDB" id="A0A7X2IMB6"/>
<dbReference type="CDD" id="cd16329">
    <property type="entry name" value="LolA_like"/>
    <property type="match status" value="1"/>
</dbReference>
<name>A0A7X2IMB6_9BURK</name>
<sequence>MHSNFKSFALRFAHITAVAAATLSFAAQASTAEEIKALGSTLTPLGAEKEGNKDGSIPPYSGKWLGVPPGVHFQGTGSVHPDPYPNEKPLFTITAQNMAQYAERLSDGQKALFKRYPATFRIPVYPSHRDFRYPDKVIANVKENAANATLTNGGLTLAGAFAGPAFPLPKTGLELFWNTQTVYRANNEIAIYDQAVVYPDGNKAWGRTNYRMMAMFNNITMDRKAVLERGAGGPSNYFLTNTILPEREKGTINVGFETNDFANHPRQTWSYNPGTRRVRQAPEFGFDQPFGPGGFHTVDEDRLFNGSPERYDWKIVGKREMYIPYHANRLDDTSVKYDTMLAKGHLNPDLMRYELHRVWVLEGKVKAGMRHLYARRVMYVDEDTWNAVMADHYDARGELWRVAMVNLVYAYELQAYHARVTAYHDLVSGAYMADRLTNQQPKAARINTGELKAADYTPDAARQSGL</sequence>
<keyword evidence="3" id="KW-1185">Reference proteome</keyword>
<feature type="chain" id="PRO_5031140234" evidence="1">
    <location>
        <begin position="30"/>
        <end position="466"/>
    </location>
</feature>
<dbReference type="Proteomes" id="UP000446768">
    <property type="component" value="Unassembled WGS sequence"/>
</dbReference>
<gene>
    <name evidence="2" type="ORF">GJ700_10270</name>
</gene>
<reference evidence="2 3" key="1">
    <citation type="submission" date="2019-11" db="EMBL/GenBank/DDBJ databases">
        <title>Novel species isolated from a subtropical stream in China.</title>
        <authorList>
            <person name="Lu H."/>
        </authorList>
    </citation>
    <scope>NUCLEOTIDE SEQUENCE [LARGE SCALE GENOMIC DNA]</scope>
    <source>
        <strain evidence="2 3">FT92W</strain>
    </source>
</reference>
<feature type="signal peptide" evidence="1">
    <location>
        <begin position="1"/>
        <end position="29"/>
    </location>
</feature>
<proteinExistence type="predicted"/>
<evidence type="ECO:0000313" key="3">
    <source>
        <dbReference type="Proteomes" id="UP000446768"/>
    </source>
</evidence>
<protein>
    <submittedName>
        <fullName evidence="2">DUF1329 domain-containing protein</fullName>
    </submittedName>
</protein>
<organism evidence="2 3">
    <name type="scientific">Pseudoduganella rivuli</name>
    <dbReference type="NCBI Taxonomy" id="2666085"/>
    <lineage>
        <taxon>Bacteria</taxon>
        <taxon>Pseudomonadati</taxon>
        <taxon>Pseudomonadota</taxon>
        <taxon>Betaproteobacteria</taxon>
        <taxon>Burkholderiales</taxon>
        <taxon>Oxalobacteraceae</taxon>
        <taxon>Telluria group</taxon>
        <taxon>Pseudoduganella</taxon>
    </lineage>
</organism>